<evidence type="ECO:0000256" key="1">
    <source>
        <dbReference type="ARBA" id="ARBA00023125"/>
    </source>
</evidence>
<accession>A0A7Z8KPG3</accession>
<keyword evidence="1" id="KW-0238">DNA-binding</keyword>
<dbReference type="Gene3D" id="1.10.260.40">
    <property type="entry name" value="lambda repressor-like DNA-binding domains"/>
    <property type="match status" value="1"/>
</dbReference>
<dbReference type="PANTHER" id="PTHR10245:SF15">
    <property type="entry name" value="ENDOTHELIAL DIFFERENTIATION-RELATED FACTOR 1"/>
    <property type="match status" value="1"/>
</dbReference>
<name>A0A7Z8KPG3_9EURY</name>
<protein>
    <submittedName>
        <fullName evidence="4">TIGR00270 family protein</fullName>
    </submittedName>
</protein>
<dbReference type="InterPro" id="IPR001387">
    <property type="entry name" value="Cro/C1-type_HTH"/>
</dbReference>
<proteinExistence type="predicted"/>
<dbReference type="NCBIfam" id="TIGR00270">
    <property type="entry name" value="multiprotein bridging factor aMBF1"/>
    <property type="match status" value="1"/>
</dbReference>
<feature type="domain" description="HTH cro/C1-type" evidence="3">
    <location>
        <begin position="83"/>
        <end position="137"/>
    </location>
</feature>
<organism evidence="4 5">
    <name type="scientific">Methanolobus vulcani</name>
    <dbReference type="NCBI Taxonomy" id="38026"/>
    <lineage>
        <taxon>Archaea</taxon>
        <taxon>Methanobacteriati</taxon>
        <taxon>Methanobacteriota</taxon>
        <taxon>Stenosarchaea group</taxon>
        <taxon>Methanomicrobia</taxon>
        <taxon>Methanosarcinales</taxon>
        <taxon>Methanosarcinaceae</taxon>
        <taxon>Methanolobus</taxon>
    </lineage>
</organism>
<dbReference type="Proteomes" id="UP000319335">
    <property type="component" value="Unassembled WGS sequence"/>
</dbReference>
<feature type="region of interest" description="Disordered" evidence="2">
    <location>
        <begin position="35"/>
        <end position="68"/>
    </location>
</feature>
<dbReference type="RefSeq" id="WP_154808987.1">
    <property type="nucleotide sequence ID" value="NZ_VIAQ01000011.1"/>
</dbReference>
<comment type="caution">
    <text evidence="4">The sequence shown here is derived from an EMBL/GenBank/DDBJ whole genome shotgun (WGS) entry which is preliminary data.</text>
</comment>
<dbReference type="InterPro" id="IPR004451">
    <property type="entry name" value="MJ0586"/>
</dbReference>
<evidence type="ECO:0000259" key="3">
    <source>
        <dbReference type="PROSITE" id="PS50943"/>
    </source>
</evidence>
<evidence type="ECO:0000313" key="4">
    <source>
        <dbReference type="EMBL" id="TQD26644.1"/>
    </source>
</evidence>
<dbReference type="OrthoDB" id="11138at2157"/>
<gene>
    <name evidence="4" type="ORF">FKV42_04085</name>
</gene>
<dbReference type="PROSITE" id="PS50943">
    <property type="entry name" value="HTH_CROC1"/>
    <property type="match status" value="1"/>
</dbReference>
<dbReference type="CDD" id="cd00093">
    <property type="entry name" value="HTH_XRE"/>
    <property type="match status" value="1"/>
</dbReference>
<evidence type="ECO:0000313" key="5">
    <source>
        <dbReference type="Proteomes" id="UP000319335"/>
    </source>
</evidence>
<sequence length="163" mass="18095">MQCEICGAEIRGGSFKVNIDGSELTVCGRCSQYGTAAGKRSPVSKKIAPVSRRPASATGSSRPKRKASGMIVDELVDEYGHAIKEARERKKWSHDQLASKIKEKATLIKKIEREEIVPEDDVRQKIEKALDIKLTERTGDNDWSGERLNRGTTLGDIVTIKRK</sequence>
<keyword evidence="5" id="KW-1185">Reference proteome</keyword>
<dbReference type="SMART" id="SM00530">
    <property type="entry name" value="HTH_XRE"/>
    <property type="match status" value="1"/>
</dbReference>
<dbReference type="EMBL" id="VIAQ01000011">
    <property type="protein sequence ID" value="TQD26644.1"/>
    <property type="molecule type" value="Genomic_DNA"/>
</dbReference>
<dbReference type="GO" id="GO:0003677">
    <property type="term" value="F:DNA binding"/>
    <property type="evidence" value="ECO:0007669"/>
    <property type="project" value="UniProtKB-KW"/>
</dbReference>
<dbReference type="AlphaFoldDB" id="A0A7Z8KPG3"/>
<dbReference type="PANTHER" id="PTHR10245">
    <property type="entry name" value="ENDOTHELIAL DIFFERENTIATION-RELATED FACTOR 1 MULTIPROTEIN BRIDGING FACTOR 1"/>
    <property type="match status" value="1"/>
</dbReference>
<dbReference type="SUPFAM" id="SSF47413">
    <property type="entry name" value="lambda repressor-like DNA-binding domains"/>
    <property type="match status" value="1"/>
</dbReference>
<evidence type="ECO:0000256" key="2">
    <source>
        <dbReference type="SAM" id="MobiDB-lite"/>
    </source>
</evidence>
<dbReference type="InterPro" id="IPR010982">
    <property type="entry name" value="Lambda_DNA-bd_dom_sf"/>
</dbReference>
<dbReference type="Pfam" id="PF01381">
    <property type="entry name" value="HTH_3"/>
    <property type="match status" value="1"/>
</dbReference>
<reference evidence="4 5" key="1">
    <citation type="submission" date="2019-06" db="EMBL/GenBank/DDBJ databases">
        <title>Draft genome sequence of Methanolobus vulcani B1d.</title>
        <authorList>
            <person name="Creighbaum A.J."/>
            <person name="Ticak T."/>
            <person name="Hariraju D."/>
            <person name="Arivett B.A."/>
            <person name="Ferguson D.J.Jr."/>
        </authorList>
    </citation>
    <scope>NUCLEOTIDE SEQUENCE [LARGE SCALE GENOMIC DNA]</scope>
    <source>
        <strain evidence="4 5">B1d</strain>
    </source>
</reference>